<keyword evidence="10 15" id="KW-0472">Membrane</keyword>
<protein>
    <submittedName>
        <fullName evidence="17">Putative inactive receptor kinase</fullName>
    </submittedName>
</protein>
<comment type="subcellular location">
    <subcellularLocation>
        <location evidence="1">Membrane</location>
        <topology evidence="1">Single-pass membrane protein</topology>
    </subcellularLocation>
</comment>
<dbReference type="Gene3D" id="3.80.10.10">
    <property type="entry name" value="Ribonuclease Inhibitor"/>
    <property type="match status" value="1"/>
</dbReference>
<evidence type="ECO:0000256" key="6">
    <source>
        <dbReference type="ARBA" id="ARBA00022737"/>
    </source>
</evidence>
<dbReference type="STRING" id="906689.A0A2I0XB21"/>
<evidence type="ECO:0000256" key="8">
    <source>
        <dbReference type="ARBA" id="ARBA00022840"/>
    </source>
</evidence>
<dbReference type="InterPro" id="IPR000719">
    <property type="entry name" value="Prot_kinase_dom"/>
</dbReference>
<dbReference type="PROSITE" id="PS51450">
    <property type="entry name" value="LRR"/>
    <property type="match status" value="1"/>
</dbReference>
<feature type="region of interest" description="Disordered" evidence="14">
    <location>
        <begin position="774"/>
        <end position="804"/>
    </location>
</feature>
<dbReference type="InterPro" id="IPR001878">
    <property type="entry name" value="Znf_CCHC"/>
</dbReference>
<keyword evidence="5" id="KW-0732">Signal</keyword>
<feature type="region of interest" description="Disordered" evidence="14">
    <location>
        <begin position="1091"/>
        <end position="1112"/>
    </location>
</feature>
<keyword evidence="12" id="KW-0325">Glycoprotein</keyword>
<evidence type="ECO:0000256" key="3">
    <source>
        <dbReference type="ARBA" id="ARBA00022614"/>
    </source>
</evidence>
<dbReference type="PANTHER" id="PTHR48003">
    <property type="entry name" value="OS07G0626500 PROTEIN"/>
    <property type="match status" value="1"/>
</dbReference>
<dbReference type="FunFam" id="3.80.10.10:FF:000041">
    <property type="entry name" value="LRR receptor-like serine/threonine-protein kinase ERECTA"/>
    <property type="match status" value="1"/>
</dbReference>
<dbReference type="SMART" id="SM00220">
    <property type="entry name" value="S_TKc"/>
    <property type="match status" value="1"/>
</dbReference>
<dbReference type="GO" id="GO:0016020">
    <property type="term" value="C:membrane"/>
    <property type="evidence" value="ECO:0007669"/>
    <property type="project" value="UniProtKB-SubCell"/>
</dbReference>
<evidence type="ECO:0000256" key="15">
    <source>
        <dbReference type="SAM" id="Phobius"/>
    </source>
</evidence>
<reference evidence="17 18" key="1">
    <citation type="journal article" date="2016" name="Sci. Rep.">
        <title>The Dendrobium catenatum Lindl. genome sequence provides insights into polysaccharide synthase, floral development and adaptive evolution.</title>
        <authorList>
            <person name="Zhang G.Q."/>
            <person name="Xu Q."/>
            <person name="Bian C."/>
            <person name="Tsai W.C."/>
            <person name="Yeh C.M."/>
            <person name="Liu K.W."/>
            <person name="Yoshida K."/>
            <person name="Zhang L.S."/>
            <person name="Chang S.B."/>
            <person name="Chen F."/>
            <person name="Shi Y."/>
            <person name="Su Y.Y."/>
            <person name="Zhang Y.Q."/>
            <person name="Chen L.J."/>
            <person name="Yin Y."/>
            <person name="Lin M."/>
            <person name="Huang H."/>
            <person name="Deng H."/>
            <person name="Wang Z.W."/>
            <person name="Zhu S.L."/>
            <person name="Zhao X."/>
            <person name="Deng C."/>
            <person name="Niu S.C."/>
            <person name="Huang J."/>
            <person name="Wang M."/>
            <person name="Liu G.H."/>
            <person name="Yang H.J."/>
            <person name="Xiao X.J."/>
            <person name="Hsiao Y.Y."/>
            <person name="Wu W.L."/>
            <person name="Chen Y.Y."/>
            <person name="Mitsuda N."/>
            <person name="Ohme-Takagi M."/>
            <person name="Luo Y.B."/>
            <person name="Van de Peer Y."/>
            <person name="Liu Z.J."/>
        </authorList>
    </citation>
    <scope>NUCLEOTIDE SEQUENCE [LARGE SCALE GENOMIC DNA]</scope>
    <source>
        <tissue evidence="17">The whole plant</tissue>
    </source>
</reference>
<evidence type="ECO:0000313" key="17">
    <source>
        <dbReference type="EMBL" id="PKU85127.1"/>
    </source>
</evidence>
<keyword evidence="11 17" id="KW-0675">Receptor</keyword>
<keyword evidence="17" id="KW-0418">Kinase</keyword>
<dbReference type="InterPro" id="IPR001611">
    <property type="entry name" value="Leu-rich_rpt"/>
</dbReference>
<evidence type="ECO:0000256" key="11">
    <source>
        <dbReference type="ARBA" id="ARBA00023170"/>
    </source>
</evidence>
<dbReference type="Gene3D" id="3.30.200.20">
    <property type="entry name" value="Phosphorylase Kinase, domain 1"/>
    <property type="match status" value="1"/>
</dbReference>
<proteinExistence type="predicted"/>
<dbReference type="AlphaFoldDB" id="A0A2I0XB21"/>
<feature type="domain" description="CCHC-type" evidence="16">
    <location>
        <begin position="113"/>
        <end position="126"/>
    </location>
</feature>
<evidence type="ECO:0000259" key="16">
    <source>
        <dbReference type="PROSITE" id="PS50158"/>
    </source>
</evidence>
<keyword evidence="17" id="KW-0808">Transferase</keyword>
<evidence type="ECO:0000256" key="13">
    <source>
        <dbReference type="PROSITE-ProRule" id="PRU00047"/>
    </source>
</evidence>
<keyword evidence="18" id="KW-1185">Reference proteome</keyword>
<dbReference type="GO" id="GO:0005524">
    <property type="term" value="F:ATP binding"/>
    <property type="evidence" value="ECO:0007669"/>
    <property type="project" value="UniProtKB-KW"/>
</dbReference>
<dbReference type="PROSITE" id="PS50158">
    <property type="entry name" value="ZF_CCHC"/>
    <property type="match status" value="1"/>
</dbReference>
<dbReference type="GO" id="GO:0008270">
    <property type="term" value="F:zinc ion binding"/>
    <property type="evidence" value="ECO:0007669"/>
    <property type="project" value="UniProtKB-KW"/>
</dbReference>
<keyword evidence="7" id="KW-0547">Nucleotide-binding</keyword>
<dbReference type="GO" id="GO:0004672">
    <property type="term" value="F:protein kinase activity"/>
    <property type="evidence" value="ECO:0007669"/>
    <property type="project" value="InterPro"/>
</dbReference>
<evidence type="ECO:0000256" key="14">
    <source>
        <dbReference type="SAM" id="MobiDB-lite"/>
    </source>
</evidence>
<evidence type="ECO:0000313" key="18">
    <source>
        <dbReference type="Proteomes" id="UP000233837"/>
    </source>
</evidence>
<evidence type="ECO:0000256" key="2">
    <source>
        <dbReference type="ARBA" id="ARBA00022553"/>
    </source>
</evidence>
<organism evidence="17 18">
    <name type="scientific">Dendrobium catenatum</name>
    <dbReference type="NCBI Taxonomy" id="906689"/>
    <lineage>
        <taxon>Eukaryota</taxon>
        <taxon>Viridiplantae</taxon>
        <taxon>Streptophyta</taxon>
        <taxon>Embryophyta</taxon>
        <taxon>Tracheophyta</taxon>
        <taxon>Spermatophyta</taxon>
        <taxon>Magnoliopsida</taxon>
        <taxon>Liliopsida</taxon>
        <taxon>Asparagales</taxon>
        <taxon>Orchidaceae</taxon>
        <taxon>Epidendroideae</taxon>
        <taxon>Malaxideae</taxon>
        <taxon>Dendrobiinae</taxon>
        <taxon>Dendrobium</taxon>
    </lineage>
</organism>
<dbReference type="GO" id="GO:0003676">
    <property type="term" value="F:nucleic acid binding"/>
    <property type="evidence" value="ECO:0007669"/>
    <property type="project" value="InterPro"/>
</dbReference>
<dbReference type="InterPro" id="IPR011009">
    <property type="entry name" value="Kinase-like_dom_sf"/>
</dbReference>
<accession>A0A2I0XB21</accession>
<reference evidence="17 18" key="2">
    <citation type="journal article" date="2017" name="Nature">
        <title>The Apostasia genome and the evolution of orchids.</title>
        <authorList>
            <person name="Zhang G.Q."/>
            <person name="Liu K.W."/>
            <person name="Li Z."/>
            <person name="Lohaus R."/>
            <person name="Hsiao Y.Y."/>
            <person name="Niu S.C."/>
            <person name="Wang J.Y."/>
            <person name="Lin Y.C."/>
            <person name="Xu Q."/>
            <person name="Chen L.J."/>
            <person name="Yoshida K."/>
            <person name="Fujiwara S."/>
            <person name="Wang Z.W."/>
            <person name="Zhang Y.Q."/>
            <person name="Mitsuda N."/>
            <person name="Wang M."/>
            <person name="Liu G.H."/>
            <person name="Pecoraro L."/>
            <person name="Huang H.X."/>
            <person name="Xiao X.J."/>
            <person name="Lin M."/>
            <person name="Wu X.Y."/>
            <person name="Wu W.L."/>
            <person name="Chen Y.Y."/>
            <person name="Chang S.B."/>
            <person name="Sakamoto S."/>
            <person name="Ohme-Takagi M."/>
            <person name="Yagi M."/>
            <person name="Zeng S.J."/>
            <person name="Shen C.Y."/>
            <person name="Yeh C.M."/>
            <person name="Luo Y.B."/>
            <person name="Tsai W.C."/>
            <person name="Van de Peer Y."/>
            <person name="Liu Z.J."/>
        </authorList>
    </citation>
    <scope>NUCLEOTIDE SEQUENCE [LARGE SCALE GENOMIC DNA]</scope>
    <source>
        <tissue evidence="17">The whole plant</tissue>
    </source>
</reference>
<evidence type="ECO:0000256" key="9">
    <source>
        <dbReference type="ARBA" id="ARBA00022989"/>
    </source>
</evidence>
<dbReference type="Gene3D" id="1.10.510.10">
    <property type="entry name" value="Transferase(Phosphotransferase) domain 1"/>
    <property type="match status" value="1"/>
</dbReference>
<evidence type="ECO:0000256" key="7">
    <source>
        <dbReference type="ARBA" id="ARBA00022741"/>
    </source>
</evidence>
<evidence type="ECO:0000256" key="5">
    <source>
        <dbReference type="ARBA" id="ARBA00022729"/>
    </source>
</evidence>
<dbReference type="Proteomes" id="UP000233837">
    <property type="component" value="Unassembled WGS sequence"/>
</dbReference>
<keyword evidence="8" id="KW-0067">ATP-binding</keyword>
<evidence type="ECO:0000256" key="12">
    <source>
        <dbReference type="ARBA" id="ARBA00023180"/>
    </source>
</evidence>
<dbReference type="EMBL" id="KZ501997">
    <property type="protein sequence ID" value="PKU85127.1"/>
    <property type="molecule type" value="Genomic_DNA"/>
</dbReference>
<dbReference type="PANTHER" id="PTHR48003:SF5">
    <property type="entry name" value="OS07G0626500 PROTEIN"/>
    <property type="match status" value="1"/>
</dbReference>
<name>A0A2I0XB21_9ASPA</name>
<keyword evidence="13" id="KW-0863">Zinc-finger</keyword>
<keyword evidence="4 15" id="KW-0812">Transmembrane</keyword>
<dbReference type="SUPFAM" id="SSF56112">
    <property type="entry name" value="Protein kinase-like (PK-like)"/>
    <property type="match status" value="1"/>
</dbReference>
<keyword evidence="13" id="KW-0862">Zinc</keyword>
<dbReference type="InterPro" id="IPR032675">
    <property type="entry name" value="LRR_dom_sf"/>
</dbReference>
<feature type="compositionally biased region" description="Low complexity" evidence="14">
    <location>
        <begin position="792"/>
        <end position="804"/>
    </location>
</feature>
<dbReference type="FunFam" id="3.30.200.20:FF:000486">
    <property type="entry name" value="Leucine-rich repeat receptor-like protein kinase"/>
    <property type="match status" value="1"/>
</dbReference>
<keyword evidence="13" id="KW-0479">Metal-binding</keyword>
<keyword evidence="3" id="KW-0433">Leucine-rich repeat</keyword>
<evidence type="ECO:0000256" key="4">
    <source>
        <dbReference type="ARBA" id="ARBA00022692"/>
    </source>
</evidence>
<dbReference type="Pfam" id="PF00560">
    <property type="entry name" value="LRR_1"/>
    <property type="match status" value="3"/>
</dbReference>
<feature type="transmembrane region" description="Helical" evidence="15">
    <location>
        <begin position="676"/>
        <end position="696"/>
    </location>
</feature>
<evidence type="ECO:0000256" key="10">
    <source>
        <dbReference type="ARBA" id="ARBA00023136"/>
    </source>
</evidence>
<dbReference type="InterPro" id="IPR053059">
    <property type="entry name" value="Inactive_SerThr-Kinase_ABA"/>
</dbReference>
<keyword evidence="9 15" id="KW-1133">Transmembrane helix</keyword>
<dbReference type="SUPFAM" id="SSF52047">
    <property type="entry name" value="RNI-like"/>
    <property type="match status" value="1"/>
</dbReference>
<gene>
    <name evidence="17" type="ORF">MA16_Dca021872</name>
</gene>
<keyword evidence="6" id="KW-0677">Repeat</keyword>
<evidence type="ECO:0000256" key="1">
    <source>
        <dbReference type="ARBA" id="ARBA00004167"/>
    </source>
</evidence>
<sequence length="1112" mass="123561">MAQNSARHGARRGAAHLRRHVHGEAHVFKIARAICATCEPWRMSPMFKMARIALCPMRHGSVRHAPWLSTPCAMALWGILRRGVHSPLTSVWVDSKDGRFFQKVEYENVSNFCFVCGKIGHVEKECVPMNEVHKELKGAHGTVEESGVGSKKISYNEPSYGPWILVKNKKKRISNQRNKWINPNNSRNDLPGKVNIDADQLEKGEISMEECLVEQRDKNSILLGQNFQNSGNLTSTYPDPSQEGLYNLKGKGCLRTQVSPRGLPANSSIPYHNLDVKVQKDVRKQLATQNSSVVLEALHVQEKRNTTECISENVIAEEVLVESKNMFSILQAVKDDDKAEHNEDNPLVDRDVEELELEENSVKIINNQKDLVENSVCGEVKFKLQKELKSLRNNSLKSKTRKGETKRSIQNVSSTTIKSLNLSSNSLTGHLPSSLGSCTVLDLSKNMLSGNLVVMQNWDYKLEVIKLSSNMLAGSLPSALGKYPKLSIVDLSLNQLTGSVLPSFFTSLTLTSLNLSGNQFNGSIPLQASQLTESILMTNNHLQSLDLSNNSLSGSLPPEISTMTSLNILILGKNSLSGKLPIEVNNLHELEVLDLSLNHFIGAIPDMIQLDLKVFNVSYNDLSGEIPQSLLKFPLSSFRPGNTLLDFPNHLYVGKNNSGVVENISHRNRSNVSIRIALIVGSIGAVMLIFVMFIAFHKIRSKEFCVKIGFGGEAAGRDALDIFGHPNRFSTSKDDPLPTSTSFSNDHLLTSASRSLSAQKDLLIETVEYGYSDPRGTNAEPFPGLHERKSSRGSPPSSSTLLSDSHALEQPVLLDVCTPDRLAGELFFLDTSLIFTAEELSRAPAEVLGRSSHGTSYRATLDNGHMLTVKWLRVGLVKHKKDFAKEAKRVGTIRHPNIISWRGYYWGPREQERLIISDYIHGDSLALYLYDLTANLTDYGLHRLLIPSGIAEQILHLGALGYRAPELSTDKPLPSFKGDVYSFGVVLMELLTRKSAGDIISGQPGAVDLTDWVQMCTREGRGTDCFDRDIAGLEESPRVMDELLAVSLKCILPVNERPNIQTIYQDLISITMFSTPRSRRRLAASSRRDFRYAKEEEDTPKRKKYTICPNAE</sequence>
<keyword evidence="2" id="KW-0597">Phosphoprotein</keyword>